<dbReference type="OrthoDB" id="5512731at2"/>
<protein>
    <submittedName>
        <fullName evidence="1">Uncharacterized protein</fullName>
    </submittedName>
</protein>
<accession>F2LXX5</accession>
<dbReference type="EMBL" id="CP002606">
    <property type="protein sequence ID" value="AEA33240.1"/>
    <property type="molecule type" value="Genomic_DNA"/>
</dbReference>
<sequence>MKRFILFVAVILFLNGCINTKPFRVGDNVDAIWQIKNLDETKEKFSTLAKSMCLYVNNSKVAIVDFIDDNSHYIDSNGKYLSFLLTEDLNKLCKTTAYYEGLPLWFDYKKLKLSKYPEKYEFAIVGDYLYSDHCYSVFVRLIDLKEGVLLKDFDFSIGRKGVDFSVEPLSIPNDVEFP</sequence>
<evidence type="ECO:0000313" key="1">
    <source>
        <dbReference type="EMBL" id="AEA33240.1"/>
    </source>
</evidence>
<dbReference type="KEGG" id="hmr:Hipma_0263"/>
<reference evidence="2" key="2">
    <citation type="submission" date="2011-03" db="EMBL/GenBank/DDBJ databases">
        <title>The complete genome of Hippea maritima DSM 10411.</title>
        <authorList>
            <consortium name="US DOE Joint Genome Institute (JGI-PGF)"/>
            <person name="Lucas S."/>
            <person name="Copeland A."/>
            <person name="Lapidus A."/>
            <person name="Bruce D."/>
            <person name="Goodwin L."/>
            <person name="Pitluck S."/>
            <person name="Peters L."/>
            <person name="Kyrpides N."/>
            <person name="Mavromatis K."/>
            <person name="Pagani I."/>
            <person name="Ivanova N."/>
            <person name="Mikhailova N."/>
            <person name="Lu M."/>
            <person name="Detter J.C."/>
            <person name="Tapia R."/>
            <person name="Han C."/>
            <person name="Land M."/>
            <person name="Hauser L."/>
            <person name="Markowitz V."/>
            <person name="Cheng J.-F."/>
            <person name="Hugenholtz P."/>
            <person name="Woyke T."/>
            <person name="Wu D."/>
            <person name="Spring S."/>
            <person name="Schroeder M."/>
            <person name="Brambilla E."/>
            <person name="Klenk H.-P."/>
            <person name="Eisen J.A."/>
        </authorList>
    </citation>
    <scope>NUCLEOTIDE SEQUENCE [LARGE SCALE GENOMIC DNA]</scope>
    <source>
        <strain evidence="2">ATCC 700847 / DSM 10411 / MH2</strain>
    </source>
</reference>
<dbReference type="eggNOG" id="ENOG5030YXV">
    <property type="taxonomic scope" value="Bacteria"/>
</dbReference>
<dbReference type="RefSeq" id="WP_013681284.1">
    <property type="nucleotide sequence ID" value="NC_015318.1"/>
</dbReference>
<organism evidence="1 2">
    <name type="scientific">Hippea maritima (strain ATCC 700847 / DSM 10411 / MH2)</name>
    <dbReference type="NCBI Taxonomy" id="760142"/>
    <lineage>
        <taxon>Bacteria</taxon>
        <taxon>Pseudomonadati</taxon>
        <taxon>Campylobacterota</taxon>
        <taxon>Desulfurellia</taxon>
        <taxon>Desulfurellales</taxon>
        <taxon>Hippeaceae</taxon>
        <taxon>Hippea</taxon>
    </lineage>
</organism>
<keyword evidence="2" id="KW-1185">Reference proteome</keyword>
<dbReference type="InParanoid" id="F2LXX5"/>
<dbReference type="AlphaFoldDB" id="F2LXX5"/>
<evidence type="ECO:0000313" key="2">
    <source>
        <dbReference type="Proteomes" id="UP000008139"/>
    </source>
</evidence>
<dbReference type="STRING" id="760142.Hipma_0263"/>
<proteinExistence type="predicted"/>
<dbReference type="Proteomes" id="UP000008139">
    <property type="component" value="Chromosome"/>
</dbReference>
<gene>
    <name evidence="1" type="ordered locus">Hipma_0263</name>
</gene>
<name>F2LXX5_HIPMA</name>
<dbReference type="HOGENOM" id="CLU_1508624_0_0_7"/>
<reference evidence="1 2" key="1">
    <citation type="journal article" date="2011" name="Stand. Genomic Sci.">
        <title>Complete genome sequence of the thermophilic sulfur-reducer Hippea maritima type strain (MH(2)).</title>
        <authorList>
            <person name="Huntemann M."/>
            <person name="Lu M."/>
            <person name="Nolan M."/>
            <person name="Lapidus A."/>
            <person name="Lucas S."/>
            <person name="Hammon N."/>
            <person name="Deshpande S."/>
            <person name="Cheng J.F."/>
            <person name="Tapia R."/>
            <person name="Han C."/>
            <person name="Goodwin L."/>
            <person name="Pitluck S."/>
            <person name="Liolios K."/>
            <person name="Pagani I."/>
            <person name="Ivanova N."/>
            <person name="Ovchinikova G."/>
            <person name="Pati A."/>
            <person name="Chen A."/>
            <person name="Palaniappan K."/>
            <person name="Land M."/>
            <person name="Hauser L."/>
            <person name="Jeffries C.D."/>
            <person name="Detter J.C."/>
            <person name="Brambilla E.M."/>
            <person name="Rohde M."/>
            <person name="Spring S."/>
            <person name="Goker M."/>
            <person name="Woyke T."/>
            <person name="Bristow J."/>
            <person name="Eisen J.A."/>
            <person name="Markowitz V."/>
            <person name="Hugenholtz P."/>
            <person name="Kyrpides N.C."/>
            <person name="Klenk H.P."/>
            <person name="Mavromatis K."/>
        </authorList>
    </citation>
    <scope>NUCLEOTIDE SEQUENCE [LARGE SCALE GENOMIC DNA]</scope>
    <source>
        <strain evidence="2">ATCC 700847 / DSM 10411 / MH2</strain>
    </source>
</reference>